<dbReference type="PANTHER" id="PTHR31600">
    <property type="entry name" value="TINY MACROCYSTS PROTEIN B-RELATED"/>
    <property type="match status" value="1"/>
</dbReference>
<dbReference type="Proteomes" id="UP000247498">
    <property type="component" value="Unassembled WGS sequence"/>
</dbReference>
<dbReference type="OrthoDB" id="542352at2759"/>
<dbReference type="Pfam" id="PF13426">
    <property type="entry name" value="PAS_9"/>
    <property type="match status" value="1"/>
</dbReference>
<keyword evidence="2" id="KW-0716">Sensory transduction</keyword>
<dbReference type="NCBIfam" id="TIGR00229">
    <property type="entry name" value="sensory_box"/>
    <property type="match status" value="1"/>
</dbReference>
<organism evidence="10 11">
    <name type="scientific">Raphidocelis subcapitata</name>
    <dbReference type="NCBI Taxonomy" id="307507"/>
    <lineage>
        <taxon>Eukaryota</taxon>
        <taxon>Viridiplantae</taxon>
        <taxon>Chlorophyta</taxon>
        <taxon>core chlorophytes</taxon>
        <taxon>Chlorophyceae</taxon>
        <taxon>CS clade</taxon>
        <taxon>Sphaeropleales</taxon>
        <taxon>Selenastraceae</taxon>
        <taxon>Raphidocelis</taxon>
    </lineage>
</organism>
<evidence type="ECO:0000256" key="5">
    <source>
        <dbReference type="ARBA" id="ARBA00022777"/>
    </source>
</evidence>
<feature type="compositionally biased region" description="Gly residues" evidence="7">
    <location>
        <begin position="1350"/>
        <end position="1377"/>
    </location>
</feature>
<feature type="region of interest" description="Disordered" evidence="7">
    <location>
        <begin position="1"/>
        <end position="21"/>
    </location>
</feature>
<feature type="compositionally biased region" description="Acidic residues" evidence="7">
    <location>
        <begin position="1703"/>
        <end position="1715"/>
    </location>
</feature>
<dbReference type="InParanoid" id="A0A2V0PCI8"/>
<feature type="transmembrane region" description="Helical" evidence="8">
    <location>
        <begin position="258"/>
        <end position="276"/>
    </location>
</feature>
<comment type="caution">
    <text evidence="10">The sequence shown here is derived from an EMBL/GenBank/DDBJ whole genome shotgun (WGS) entry which is preliminary data.</text>
</comment>
<feature type="compositionally biased region" description="Low complexity" evidence="7">
    <location>
        <begin position="1307"/>
        <end position="1321"/>
    </location>
</feature>
<protein>
    <recommendedName>
        <fullName evidence="9">PAS domain-containing protein</fullName>
    </recommendedName>
</protein>
<name>A0A2V0PCI8_9CHLO</name>
<keyword evidence="4" id="KW-0547">Nucleotide-binding</keyword>
<dbReference type="SMART" id="SM00091">
    <property type="entry name" value="PAS"/>
    <property type="match status" value="2"/>
</dbReference>
<dbReference type="STRING" id="307507.A0A2V0PCI8"/>
<sequence length="2214" mass="234515">MSESSHSYSTGTGVSDSEAGSEAGDLAALGDDEDISDLLEGSKGIVEAMCATLVLLTRRASQTDLKWVVLRIVLEFLQMFRVVFNTSFVWVIDRELWAFKAIKWVLIRFLVLPTGYKGYIIVLYVMAGIIVAALVAAVWLALALRKDDTGGAGGWLGRLSSLLQLGALVMWTVAWVSILDYMVFLADCEWTALQSGVVHHSYFKTATCTAMPHVVHMAAAAAAAIVLCVCVLCMAVGECDLNPLTRQTLAATDAATNLRITLLKIVMVVLSTALGLDPRLQSVGMAICSGLIAWQLLLEMPYYADWVNHCWVGLWGGIVYTCVLLNLIVFRYAGTPTAKTLTNASGDGLGAVLWGIFPAVAACAAASAARLWWLRRPLRLLRAAQTRVESRRDLRGVYRFRDQAEALLLARAMRRWDWDGAPLPAAADFGEFVLTARRDGQAARTQLQQASRGALGLLESYYHYKTQDLSKRLKDDSGGLDLAGHIELQRNYRACVRAHQMALAAQRALWATLLRDKLPFEEIRRAFGEMQAAEARAHGVYRRVLERYPSNGRLLRAYGRFLEWVRNDPGHAQRYYEEATKVGLQDSLLDLIGGGTGEGASQLVAGGLDEKQDGICIINSGGTILAVNKTLYTNLGYSKGELEGKNVSVLMPQPFASRHTSYIERYLSTGEARFIGRSRAVVAITKARAILPVQTSVAHLSGAGADAVFVGVMRTAQPTSDKVVRIWVTPGSRVILCADAHAGDHLGFDPGQMVGLPFARLGPDMNALDSFISDAATLHPDQILDGALKLRTRLTHRFIPPVEAELTVEFSRTDQERMLLINVEFLCEARRLFVVDHKGRVTFATKLMAELLGYAPRAMFGLELASLIPPPYGQLHPGFLKDMSAKPPSSSCRAGAVVHLQTATGGRAAATLKITTTDDGERVTHSVEAVPADEGVALARQRLELTVGQDGVVVALGPGAGRDAFGFAPELLVGAPLSSVVNVFAEHARRFGDGGVGLLLALGTRAAEGASDDGWRVGVLTPGSGEEGGRKSKGGSQTLAEVLRERRRVQPGIMQVRLLTSADSSLGGSVDDVRLSVVLWRAEAVAGVVEINGRTLAVTRADEAAGLLWGAGPKALMRRDFRGLVGLPPEARAADLLETRGGHGKKSGLKSGAAPRVGRRRRVVGAHADGSPVELEIQAASKVIGGVMHLAVRCKVLEPSTGALEPLLKIKDAVAARTSGAGGRRDDSGGGGGIWASAAGEREAGEGARSEAGGASEGGSSGGGEEEEERGRVLKRADDKRQRISQWAKSAPAGQEDGPDDADEDAAPGPHRGGPAYAGAGAESGGGPGFEAAAAGYGFGPGPSAAGAFGGPPGAFGGPPGAFGGPPGAFGGPPGGDEGSELSASEAGGRDATSMGGETGAGAEEELCVDYRRAKTLRKLERLLTGTAAQSATTRFRRTTILAMLALVAVHVAGFAIVTTQIESRYSSCYNSATMARAADRFQLTAMRANFLYRCNLPEFSGLLVCKDILSQRQRMLNNLLLTRDWHHDLYLGPKGQLQRLADPRIYHYWTFNFLPETTYHNDPMGGPGQMINGSAPLWTMGNQFVSDTFEIAHYMEIYGDRLDQLPAFEYVEQNGDASIFAGYAWSLDTLVDFAWSQMSSLSELVIVMLVVEAVLFQSAVVAAEFLAAKASDAQHMRRYAVFLALPSATLRAMSTRVRAVDDEVQDEAEDDDDAGGVGGATSTTAGGVTFAGSATLAAGSATLAAAEAGAAAAGAAGGGSRRAAGKSVRMAGGEEGRGDGGGEAEEEEEEEGGDKGRRRGRGRSAAEGGDSRRAAAAAAAAAAGDKRAPKTLAQRVKRLLLGWMASVVKLNGKKLLPSNAAIVRLMAPVLLWAVTVMVVFGVSYVQLQGLQAPLSSLNAAAQVTYRISRVRLFGNRLAFHPIDENRSKLVKELALLRSVYKVMLYGGQLPRVNPETNFNTEAPAGVFSSQAVANLFFKTTSCLRDDKTACFKPGHEYYEHTHSGLDIMIQGFMDAYAALANYKNGSFANDPRYQYITVYVSGNDMAQGLRIATDEFERAMIGAFAGCKDLHVAMLAVTLALFAVRAAFIVRPYCKRLQEESLDIAGMLSQLPAEVAAEEHVKTVVLGLPPRSEGGGVISGGSGGGLEPRSGGGGAPGGAQFGSAPGFFARPPGAAVGGNGWGPAGGANGGGPSMGGWGMQAQAAVAGGWRLGG</sequence>
<feature type="region of interest" description="Disordered" evidence="7">
    <location>
        <begin position="2136"/>
        <end position="2158"/>
    </location>
</feature>
<dbReference type="InterPro" id="IPR035965">
    <property type="entry name" value="PAS-like_dom_sf"/>
</dbReference>
<evidence type="ECO:0000256" key="4">
    <source>
        <dbReference type="ARBA" id="ARBA00022741"/>
    </source>
</evidence>
<keyword evidence="1" id="KW-0600">Photoreceptor protein</keyword>
<keyword evidence="8" id="KW-1133">Transmembrane helix</keyword>
<dbReference type="SUPFAM" id="SSF55785">
    <property type="entry name" value="PYP-like sensor domain (PAS domain)"/>
    <property type="match status" value="2"/>
</dbReference>
<feature type="transmembrane region" description="Helical" evidence="8">
    <location>
        <begin position="214"/>
        <end position="237"/>
    </location>
</feature>
<evidence type="ECO:0000256" key="8">
    <source>
        <dbReference type="SAM" id="Phobius"/>
    </source>
</evidence>
<feature type="transmembrane region" description="Helical" evidence="8">
    <location>
        <begin position="2071"/>
        <end position="2091"/>
    </location>
</feature>
<feature type="region of interest" description="Disordered" evidence="7">
    <location>
        <begin position="1138"/>
        <end position="1161"/>
    </location>
</feature>
<keyword evidence="6" id="KW-0067">ATP-binding</keyword>
<dbReference type="CDD" id="cd00130">
    <property type="entry name" value="PAS"/>
    <property type="match status" value="2"/>
</dbReference>
<keyword evidence="5" id="KW-0418">Kinase</keyword>
<dbReference type="Pfam" id="PF25474">
    <property type="entry name" value="TPR_TmcB"/>
    <property type="match status" value="1"/>
</dbReference>
<keyword evidence="8" id="KW-0812">Transmembrane</keyword>
<feature type="compositionally biased region" description="Polar residues" evidence="7">
    <location>
        <begin position="1"/>
        <end position="15"/>
    </location>
</feature>
<feature type="region of interest" description="Disordered" evidence="7">
    <location>
        <begin position="1755"/>
        <end position="1823"/>
    </location>
</feature>
<feature type="domain" description="PAS" evidence="9">
    <location>
        <begin position="600"/>
        <end position="670"/>
    </location>
</feature>
<evidence type="ECO:0000256" key="6">
    <source>
        <dbReference type="ARBA" id="ARBA00022840"/>
    </source>
</evidence>
<feature type="compositionally biased region" description="Low complexity" evidence="7">
    <location>
        <begin position="1804"/>
        <end position="1823"/>
    </location>
</feature>
<dbReference type="GO" id="GO:0005524">
    <property type="term" value="F:ATP binding"/>
    <property type="evidence" value="ECO:0007669"/>
    <property type="project" value="UniProtKB-KW"/>
</dbReference>
<dbReference type="FunFam" id="3.30.450.20:FF:000060">
    <property type="entry name" value="Sensor protein FixL"/>
    <property type="match status" value="1"/>
</dbReference>
<feature type="domain" description="PAS" evidence="9">
    <location>
        <begin position="832"/>
        <end position="870"/>
    </location>
</feature>
<dbReference type="Gene3D" id="3.30.450.20">
    <property type="entry name" value="PAS domain"/>
    <property type="match status" value="2"/>
</dbReference>
<keyword evidence="1" id="KW-0675">Receptor</keyword>
<reference evidence="10 11" key="1">
    <citation type="journal article" date="2018" name="Sci. Rep.">
        <title>Raphidocelis subcapitata (=Pseudokirchneriella subcapitata) provides an insight into genome evolution and environmental adaptations in the Sphaeropleales.</title>
        <authorList>
            <person name="Suzuki S."/>
            <person name="Yamaguchi H."/>
            <person name="Nakajima N."/>
            <person name="Kawachi M."/>
        </authorList>
    </citation>
    <scope>NUCLEOTIDE SEQUENCE [LARGE SCALE GENOMIC DNA]</scope>
    <source>
        <strain evidence="10 11">NIES-35</strain>
    </source>
</reference>
<keyword evidence="8" id="KW-0472">Membrane</keyword>
<evidence type="ECO:0000256" key="3">
    <source>
        <dbReference type="ARBA" id="ARBA00022679"/>
    </source>
</evidence>
<feature type="compositionally biased region" description="Basic and acidic residues" evidence="7">
    <location>
        <begin position="1269"/>
        <end position="1282"/>
    </location>
</feature>
<evidence type="ECO:0000256" key="1">
    <source>
        <dbReference type="ARBA" id="ARBA00022543"/>
    </source>
</evidence>
<accession>A0A2V0PCI8</accession>
<feature type="transmembrane region" description="Helical" evidence="8">
    <location>
        <begin position="1862"/>
        <end position="1886"/>
    </location>
</feature>
<keyword evidence="1" id="KW-0157">Chromophore</keyword>
<dbReference type="PROSITE" id="PS50112">
    <property type="entry name" value="PAS"/>
    <property type="match status" value="2"/>
</dbReference>
<feature type="transmembrane region" description="Helical" evidence="8">
    <location>
        <begin position="119"/>
        <end position="142"/>
    </location>
</feature>
<keyword evidence="11" id="KW-1185">Reference proteome</keyword>
<dbReference type="InterPro" id="IPR052994">
    <property type="entry name" value="Tiny_macrocysts_regulators"/>
</dbReference>
<evidence type="ECO:0000259" key="9">
    <source>
        <dbReference type="PROSITE" id="PS50112"/>
    </source>
</evidence>
<feature type="region of interest" description="Disordered" evidence="7">
    <location>
        <begin position="1218"/>
        <end position="1324"/>
    </location>
</feature>
<feature type="region of interest" description="Disordered" evidence="7">
    <location>
        <begin position="1702"/>
        <end position="1721"/>
    </location>
</feature>
<feature type="compositionally biased region" description="Basic and acidic residues" evidence="7">
    <location>
        <begin position="1240"/>
        <end position="1249"/>
    </location>
</feature>
<dbReference type="EMBL" id="BDRX01000067">
    <property type="protein sequence ID" value="GBF95600.1"/>
    <property type="molecule type" value="Genomic_DNA"/>
</dbReference>
<gene>
    <name evidence="10" type="ORF">Rsub_08582</name>
</gene>
<dbReference type="GO" id="GO:0016301">
    <property type="term" value="F:kinase activity"/>
    <property type="evidence" value="ECO:0007669"/>
    <property type="project" value="UniProtKB-KW"/>
</dbReference>
<feature type="transmembrane region" description="Helical" evidence="8">
    <location>
        <begin position="68"/>
        <end position="92"/>
    </location>
</feature>
<dbReference type="GO" id="GO:0009881">
    <property type="term" value="F:photoreceptor activity"/>
    <property type="evidence" value="ECO:0007669"/>
    <property type="project" value="UniProtKB-KW"/>
</dbReference>
<feature type="transmembrane region" description="Helical" evidence="8">
    <location>
        <begin position="310"/>
        <end position="332"/>
    </location>
</feature>
<proteinExistence type="predicted"/>
<evidence type="ECO:0000256" key="7">
    <source>
        <dbReference type="SAM" id="MobiDB-lite"/>
    </source>
</evidence>
<feature type="compositionally biased region" description="Acidic residues" evidence="7">
    <location>
        <begin position="1297"/>
        <end position="1306"/>
    </location>
</feature>
<feature type="transmembrane region" description="Helical" evidence="8">
    <location>
        <begin position="352"/>
        <end position="373"/>
    </location>
</feature>
<feature type="compositionally biased region" description="Acidic residues" evidence="7">
    <location>
        <begin position="1783"/>
        <end position="1793"/>
    </location>
</feature>
<evidence type="ECO:0000313" key="11">
    <source>
        <dbReference type="Proteomes" id="UP000247498"/>
    </source>
</evidence>
<keyword evidence="3" id="KW-0808">Transferase</keyword>
<feature type="transmembrane region" description="Helical" evidence="8">
    <location>
        <begin position="162"/>
        <end position="184"/>
    </location>
</feature>
<dbReference type="InterPro" id="IPR000014">
    <property type="entry name" value="PAS"/>
</dbReference>
<dbReference type="InterPro" id="IPR057352">
    <property type="entry name" value="TPR_TmcB/C"/>
</dbReference>
<dbReference type="PANTHER" id="PTHR31600:SF2">
    <property type="entry name" value="GAMETE ENRICHED GENE 10 PROTEIN-RELATED"/>
    <property type="match status" value="1"/>
</dbReference>
<feature type="region of interest" description="Disordered" evidence="7">
    <location>
        <begin position="1350"/>
        <end position="1401"/>
    </location>
</feature>
<evidence type="ECO:0000313" key="10">
    <source>
        <dbReference type="EMBL" id="GBF95600.1"/>
    </source>
</evidence>
<evidence type="ECO:0000256" key="2">
    <source>
        <dbReference type="ARBA" id="ARBA00022606"/>
    </source>
</evidence>